<feature type="compositionally biased region" description="Low complexity" evidence="1">
    <location>
        <begin position="10"/>
        <end position="37"/>
    </location>
</feature>
<evidence type="ECO:0000256" key="2">
    <source>
        <dbReference type="SAM" id="Phobius"/>
    </source>
</evidence>
<dbReference type="RefSeq" id="WP_302708427.1">
    <property type="nucleotide sequence ID" value="NZ_JAULSC010000010.1"/>
</dbReference>
<comment type="caution">
    <text evidence="3">The sequence shown here is derived from an EMBL/GenBank/DDBJ whole genome shotgun (WGS) entry which is preliminary data.</text>
</comment>
<protein>
    <submittedName>
        <fullName evidence="3">Uncharacterized protein</fullName>
    </submittedName>
</protein>
<dbReference type="Proteomes" id="UP001168363">
    <property type="component" value="Unassembled WGS sequence"/>
</dbReference>
<feature type="region of interest" description="Disordered" evidence="1">
    <location>
        <begin position="1"/>
        <end position="49"/>
    </location>
</feature>
<keyword evidence="2" id="KW-0812">Transmembrane</keyword>
<feature type="transmembrane region" description="Helical" evidence="2">
    <location>
        <begin position="66"/>
        <end position="88"/>
    </location>
</feature>
<feature type="transmembrane region" description="Helical" evidence="2">
    <location>
        <begin position="100"/>
        <end position="127"/>
    </location>
</feature>
<sequence length="209" mass="21491">MTTVNPAPTPTGTAVAAPATPATPAAPASGARTGASSLGSLPRAGSRGGGNGAAPLKNNNYRLLQVVLFWAGAVLLPLGLVVIILGWYGAANTPYEYDQISYLVSGGLLGLGLTFCGGFLYFGAWLARIADDGRESSKRLADTLLVLADVTSRAAATRDDGVDVSALPVTAGDGTTMHRRDCALIAHRSDLHPVGEHNGHLTTCRVCRP</sequence>
<evidence type="ECO:0000313" key="4">
    <source>
        <dbReference type="Proteomes" id="UP001168363"/>
    </source>
</evidence>
<organism evidence="3 4">
    <name type="scientific">Nocardioides cremeus</name>
    <dbReference type="NCBI Taxonomy" id="3058044"/>
    <lineage>
        <taxon>Bacteria</taxon>
        <taxon>Bacillati</taxon>
        <taxon>Actinomycetota</taxon>
        <taxon>Actinomycetes</taxon>
        <taxon>Propionibacteriales</taxon>
        <taxon>Nocardioidaceae</taxon>
        <taxon>Nocardioides</taxon>
    </lineage>
</organism>
<proteinExistence type="predicted"/>
<name>A0ABT8TR12_9ACTN</name>
<dbReference type="EMBL" id="JAULSC010000010">
    <property type="protein sequence ID" value="MDO3396399.1"/>
    <property type="molecule type" value="Genomic_DNA"/>
</dbReference>
<evidence type="ECO:0000313" key="3">
    <source>
        <dbReference type="EMBL" id="MDO3396399.1"/>
    </source>
</evidence>
<gene>
    <name evidence="3" type="ORF">QWJ41_11760</name>
</gene>
<accession>A0ABT8TR12</accession>
<reference evidence="3" key="1">
    <citation type="submission" date="2023-06" db="EMBL/GenBank/DDBJ databases">
        <title>Genome sequence of Nocardioides sp. SOB44.</title>
        <authorList>
            <person name="Zhang G."/>
        </authorList>
    </citation>
    <scope>NUCLEOTIDE SEQUENCE</scope>
    <source>
        <strain evidence="3">SOB44</strain>
    </source>
</reference>
<keyword evidence="4" id="KW-1185">Reference proteome</keyword>
<keyword evidence="2" id="KW-1133">Transmembrane helix</keyword>
<evidence type="ECO:0000256" key="1">
    <source>
        <dbReference type="SAM" id="MobiDB-lite"/>
    </source>
</evidence>
<keyword evidence="2" id="KW-0472">Membrane</keyword>